<evidence type="ECO:0000313" key="3">
    <source>
        <dbReference type="Proteomes" id="UP000653454"/>
    </source>
</evidence>
<evidence type="ECO:0000313" key="2">
    <source>
        <dbReference type="EMBL" id="CAG9136634.1"/>
    </source>
</evidence>
<sequence>MPKRSKSEKIEFYSAKIRKLQELRRKKRLRTIIYSDSSDSENNSDIAPINNVTTPTAGPDHTPSEELLDISPPQPEGPILEEPPIEVPLDSDVLSALGDAAEEAPVYGLSKDEKDKLLKEYIFPDNCKLLRAPTLNAEISSAVNEKPRNRDQKIAFNQNQLGLGITAVNRALSLLLANDDRPNKVRAIKILSDGCRILSDLHCMETKARIKLITPGIDKSFLSFTQDLERDETLFGSKLAERIKSSKIIEKQGLQIKKPTPTAKSSSTSFSATSNRPRYQGNWSGPPRFPPSASRGGRAATQRYNPYNPAARRAPPPPPAAPGPARATNYLKQRDRPRYYSKVHATTPRSTLLLQGPRLRPRYGLPTPRFTYVASTARPLRAGSATPYLRVADHAAQPSYTPRARNGHVTCLPTYLGTGEEDFHAGRVIGIPRRYSSTQGSPYPYQLKTD</sequence>
<feature type="compositionally biased region" description="Low complexity" evidence="1">
    <location>
        <begin position="257"/>
        <end position="274"/>
    </location>
</feature>
<name>A0A8S4G9W4_PLUXY</name>
<organism evidence="2 3">
    <name type="scientific">Plutella xylostella</name>
    <name type="common">Diamondback moth</name>
    <name type="synonym">Plutella maculipennis</name>
    <dbReference type="NCBI Taxonomy" id="51655"/>
    <lineage>
        <taxon>Eukaryota</taxon>
        <taxon>Metazoa</taxon>
        <taxon>Ecdysozoa</taxon>
        <taxon>Arthropoda</taxon>
        <taxon>Hexapoda</taxon>
        <taxon>Insecta</taxon>
        <taxon>Pterygota</taxon>
        <taxon>Neoptera</taxon>
        <taxon>Endopterygota</taxon>
        <taxon>Lepidoptera</taxon>
        <taxon>Glossata</taxon>
        <taxon>Ditrysia</taxon>
        <taxon>Yponomeutoidea</taxon>
        <taxon>Plutellidae</taxon>
        <taxon>Plutella</taxon>
    </lineage>
</organism>
<gene>
    <name evidence="2" type="ORF">PLXY2_LOCUS14884</name>
</gene>
<dbReference type="EMBL" id="CAJHNJ030000151">
    <property type="protein sequence ID" value="CAG9136634.1"/>
    <property type="molecule type" value="Genomic_DNA"/>
</dbReference>
<keyword evidence="3" id="KW-1185">Reference proteome</keyword>
<dbReference type="PANTHER" id="PTHR34239">
    <property type="entry name" value="APPLE DOMAIN-CONTAINING PROTEIN"/>
    <property type="match status" value="1"/>
</dbReference>
<dbReference type="PANTHER" id="PTHR34239:SF2">
    <property type="entry name" value="TRANSPOSABLE ELEMENT P TRANSPOSASE_THAP9 CONSERVED DOMAIN-CONTAINING PROTEIN"/>
    <property type="match status" value="1"/>
</dbReference>
<feature type="region of interest" description="Disordered" evidence="1">
    <location>
        <begin position="35"/>
        <end position="69"/>
    </location>
</feature>
<comment type="caution">
    <text evidence="2">The sequence shown here is derived from an EMBL/GenBank/DDBJ whole genome shotgun (WGS) entry which is preliminary data.</text>
</comment>
<accession>A0A8S4G9W4</accession>
<feature type="region of interest" description="Disordered" evidence="1">
    <location>
        <begin position="252"/>
        <end position="327"/>
    </location>
</feature>
<evidence type="ECO:0000256" key="1">
    <source>
        <dbReference type="SAM" id="MobiDB-lite"/>
    </source>
</evidence>
<dbReference type="AlphaFoldDB" id="A0A8S4G9W4"/>
<dbReference type="Proteomes" id="UP000653454">
    <property type="component" value="Unassembled WGS sequence"/>
</dbReference>
<protein>
    <submittedName>
        <fullName evidence="2">(diamondback moth) hypothetical protein</fullName>
    </submittedName>
</protein>
<reference evidence="2" key="1">
    <citation type="submission" date="2020-11" db="EMBL/GenBank/DDBJ databases">
        <authorList>
            <person name="Whiteford S."/>
        </authorList>
    </citation>
    <scope>NUCLEOTIDE SEQUENCE</scope>
</reference>
<feature type="compositionally biased region" description="Low complexity" evidence="1">
    <location>
        <begin position="35"/>
        <end position="45"/>
    </location>
</feature>
<proteinExistence type="predicted"/>